<dbReference type="Proteomes" id="UP000275078">
    <property type="component" value="Unassembled WGS sequence"/>
</dbReference>
<name>A0A3N4IH16_ASCIM</name>
<gene>
    <name evidence="1" type="ORF">BJ508DRAFT_304144</name>
</gene>
<evidence type="ECO:0000313" key="1">
    <source>
        <dbReference type="EMBL" id="RPA83968.1"/>
    </source>
</evidence>
<evidence type="ECO:0000313" key="2">
    <source>
        <dbReference type="Proteomes" id="UP000275078"/>
    </source>
</evidence>
<proteinExistence type="predicted"/>
<reference evidence="1 2" key="1">
    <citation type="journal article" date="2018" name="Nat. Ecol. Evol.">
        <title>Pezizomycetes genomes reveal the molecular basis of ectomycorrhizal truffle lifestyle.</title>
        <authorList>
            <person name="Murat C."/>
            <person name="Payen T."/>
            <person name="Noel B."/>
            <person name="Kuo A."/>
            <person name="Morin E."/>
            <person name="Chen J."/>
            <person name="Kohler A."/>
            <person name="Krizsan K."/>
            <person name="Balestrini R."/>
            <person name="Da Silva C."/>
            <person name="Montanini B."/>
            <person name="Hainaut M."/>
            <person name="Levati E."/>
            <person name="Barry K.W."/>
            <person name="Belfiori B."/>
            <person name="Cichocki N."/>
            <person name="Clum A."/>
            <person name="Dockter R.B."/>
            <person name="Fauchery L."/>
            <person name="Guy J."/>
            <person name="Iotti M."/>
            <person name="Le Tacon F."/>
            <person name="Lindquist E.A."/>
            <person name="Lipzen A."/>
            <person name="Malagnac F."/>
            <person name="Mello A."/>
            <person name="Molinier V."/>
            <person name="Miyauchi S."/>
            <person name="Poulain J."/>
            <person name="Riccioni C."/>
            <person name="Rubini A."/>
            <person name="Sitrit Y."/>
            <person name="Splivallo R."/>
            <person name="Traeger S."/>
            <person name="Wang M."/>
            <person name="Zifcakova L."/>
            <person name="Wipf D."/>
            <person name="Zambonelli A."/>
            <person name="Paolocci F."/>
            <person name="Nowrousian M."/>
            <person name="Ottonello S."/>
            <person name="Baldrian P."/>
            <person name="Spatafora J.W."/>
            <person name="Henrissat B."/>
            <person name="Nagy L.G."/>
            <person name="Aury J.M."/>
            <person name="Wincker P."/>
            <person name="Grigoriev I.V."/>
            <person name="Bonfante P."/>
            <person name="Martin F.M."/>
        </authorList>
    </citation>
    <scope>NUCLEOTIDE SEQUENCE [LARGE SCALE GENOMIC DNA]</scope>
    <source>
        <strain evidence="1 2">RN42</strain>
    </source>
</reference>
<keyword evidence="2" id="KW-1185">Reference proteome</keyword>
<accession>A0A3N4IH16</accession>
<organism evidence="1 2">
    <name type="scientific">Ascobolus immersus RN42</name>
    <dbReference type="NCBI Taxonomy" id="1160509"/>
    <lineage>
        <taxon>Eukaryota</taxon>
        <taxon>Fungi</taxon>
        <taxon>Dikarya</taxon>
        <taxon>Ascomycota</taxon>
        <taxon>Pezizomycotina</taxon>
        <taxon>Pezizomycetes</taxon>
        <taxon>Pezizales</taxon>
        <taxon>Ascobolaceae</taxon>
        <taxon>Ascobolus</taxon>
    </lineage>
</organism>
<sequence>MYSVRRTEKALEKLRMLFEIAPDGEMKEGSNVDTLPDKLGGLNLLAWCPMDLGPGGPYSDNIIHGKMPIFYDACQKGAVSFVEFAVGKLQLDEEQLLTVMKFTCYIPQRTRFFVEDKTRDDVCSYEMQLTEKFGGLKRWIDEYPDLVRLRTEAKINFRTRPYHWDTRQIEFSAWEELLDDLTARKCKILRVLAEHFCEDSSQRRKMLMSLLRELFTASILRPSLSVSDSRRFWFDRDSKCPEAWKRNIEFQKVLSWRTVTICAMAIFELLVKPGSRLLHKSDDWDGIIESVCTFDPNSRIDHARRYILRIVRLFIKAGATFDSAAARKRHAINSCFHRRWTGDWGDRLDEVCGKKTTA</sequence>
<dbReference type="EMBL" id="ML119661">
    <property type="protein sequence ID" value="RPA83968.1"/>
    <property type="molecule type" value="Genomic_DNA"/>
</dbReference>
<dbReference type="AlphaFoldDB" id="A0A3N4IH16"/>
<protein>
    <submittedName>
        <fullName evidence="1">Uncharacterized protein</fullName>
    </submittedName>
</protein>